<dbReference type="OrthoDB" id="6779965at2759"/>
<accession>A0A814C084</accession>
<comment type="caution">
    <text evidence="2">The sequence shown here is derived from an EMBL/GenBank/DDBJ whole genome shotgun (WGS) entry which is preliminary data.</text>
</comment>
<dbReference type="Gene3D" id="3.40.395.10">
    <property type="entry name" value="Adenoviral Proteinase, Chain A"/>
    <property type="match status" value="1"/>
</dbReference>
<protein>
    <recommendedName>
        <fullName evidence="4">Ubiquitin-like protease family profile domain-containing protein</fullName>
    </recommendedName>
</protein>
<feature type="region of interest" description="Disordered" evidence="1">
    <location>
        <begin position="96"/>
        <end position="118"/>
    </location>
</feature>
<dbReference type="AlphaFoldDB" id="A0A814C084"/>
<organism evidence="2 3">
    <name type="scientific">Brachionus calyciflorus</name>
    <dbReference type="NCBI Taxonomy" id="104777"/>
    <lineage>
        <taxon>Eukaryota</taxon>
        <taxon>Metazoa</taxon>
        <taxon>Spiralia</taxon>
        <taxon>Gnathifera</taxon>
        <taxon>Rotifera</taxon>
        <taxon>Eurotatoria</taxon>
        <taxon>Monogononta</taxon>
        <taxon>Pseudotrocha</taxon>
        <taxon>Ploima</taxon>
        <taxon>Brachionidae</taxon>
        <taxon>Brachionus</taxon>
    </lineage>
</organism>
<sequence length="311" mass="36229">MIRNRIKFANDYPYLAKKKWKLDNIDHPIQTDGSNCGVYVCRFLEEIINGKKKFIFDNSPGELIRYRQKICYVLKTNSSKNFCSFCGRTISQTDESSLNTLPKRRSSDSKDESENNIENATVVKTRLHSLKQKTEELNNNNLVQKQNRKILIQYLKTPERKSAIFTNEVEMEKENYQDFPAEFNDLDDSQNSTKNQNILHKSFEKVESASRKVFDVVKNSLNNLVEKVVPDKKANILPIEISEQKSHQSFLRSSTPLLNRSQNSEYDLFKVEEEISPISELDSLYFKSEINLLKTKIDDQEQILSDIKDLH</sequence>
<dbReference type="SUPFAM" id="SSF54001">
    <property type="entry name" value="Cysteine proteinases"/>
    <property type="match status" value="1"/>
</dbReference>
<dbReference type="Proteomes" id="UP000663879">
    <property type="component" value="Unassembled WGS sequence"/>
</dbReference>
<proteinExistence type="predicted"/>
<gene>
    <name evidence="2" type="ORF">OXX778_LOCUS13159</name>
</gene>
<evidence type="ECO:0000313" key="2">
    <source>
        <dbReference type="EMBL" id="CAF0935905.1"/>
    </source>
</evidence>
<dbReference type="InterPro" id="IPR038765">
    <property type="entry name" value="Papain-like_cys_pep_sf"/>
</dbReference>
<evidence type="ECO:0000256" key="1">
    <source>
        <dbReference type="SAM" id="MobiDB-lite"/>
    </source>
</evidence>
<name>A0A814C084_9BILA</name>
<evidence type="ECO:0008006" key="4">
    <source>
        <dbReference type="Google" id="ProtNLM"/>
    </source>
</evidence>
<keyword evidence="3" id="KW-1185">Reference proteome</keyword>
<dbReference type="EMBL" id="CAJNOC010002483">
    <property type="protein sequence ID" value="CAF0935905.1"/>
    <property type="molecule type" value="Genomic_DNA"/>
</dbReference>
<evidence type="ECO:0000313" key="3">
    <source>
        <dbReference type="Proteomes" id="UP000663879"/>
    </source>
</evidence>
<reference evidence="2" key="1">
    <citation type="submission" date="2021-02" db="EMBL/GenBank/DDBJ databases">
        <authorList>
            <person name="Nowell W R."/>
        </authorList>
    </citation>
    <scope>NUCLEOTIDE SEQUENCE</scope>
    <source>
        <strain evidence="2">Ploen Becks lab</strain>
    </source>
</reference>